<keyword evidence="1" id="KW-1133">Transmembrane helix</keyword>
<protein>
    <submittedName>
        <fullName evidence="2">Uncharacterized protein</fullName>
    </submittedName>
</protein>
<name>A0A7R7VND8_ASPCH</name>
<keyword evidence="1" id="KW-0812">Transmembrane</keyword>
<keyword evidence="3" id="KW-1185">Reference proteome</keyword>
<dbReference type="RefSeq" id="XP_043135635.1">
    <property type="nucleotide sequence ID" value="XM_043277792.1"/>
</dbReference>
<evidence type="ECO:0000313" key="2">
    <source>
        <dbReference type="EMBL" id="BCR87113.1"/>
    </source>
</evidence>
<feature type="transmembrane region" description="Helical" evidence="1">
    <location>
        <begin position="7"/>
        <end position="32"/>
    </location>
</feature>
<organism evidence="2 3">
    <name type="scientific">Aspergillus chevalieri</name>
    <name type="common">Eurotium chevalieri</name>
    <dbReference type="NCBI Taxonomy" id="182096"/>
    <lineage>
        <taxon>Eukaryota</taxon>
        <taxon>Fungi</taxon>
        <taxon>Dikarya</taxon>
        <taxon>Ascomycota</taxon>
        <taxon>Pezizomycotina</taxon>
        <taxon>Eurotiomycetes</taxon>
        <taxon>Eurotiomycetidae</taxon>
        <taxon>Eurotiales</taxon>
        <taxon>Aspergillaceae</taxon>
        <taxon>Aspergillus</taxon>
        <taxon>Aspergillus subgen. Aspergillus</taxon>
    </lineage>
</organism>
<proteinExistence type="predicted"/>
<dbReference type="AlphaFoldDB" id="A0A7R7VND8"/>
<evidence type="ECO:0000256" key="1">
    <source>
        <dbReference type="SAM" id="Phobius"/>
    </source>
</evidence>
<evidence type="ECO:0000313" key="3">
    <source>
        <dbReference type="Proteomes" id="UP000637239"/>
    </source>
</evidence>
<dbReference type="GeneID" id="66981472"/>
<accession>A0A7R7VND8</accession>
<keyword evidence="1" id="KW-0472">Membrane</keyword>
<dbReference type="KEGG" id="ache:ACHE_31100A"/>
<gene>
    <name evidence="2" type="ORF">ACHE_31100A</name>
</gene>
<reference evidence="2" key="2">
    <citation type="submission" date="2021-02" db="EMBL/GenBank/DDBJ databases">
        <title>Aspergillus chevalieri M1 genome sequence.</title>
        <authorList>
            <person name="Kadooka C."/>
            <person name="Mori K."/>
            <person name="Futagami T."/>
        </authorList>
    </citation>
    <scope>NUCLEOTIDE SEQUENCE</scope>
    <source>
        <strain evidence="2">M1</strain>
    </source>
</reference>
<sequence length="136" mass="15299">MPPSKQIFYLCLYNPVSFCGSIAVMAITYTFISIDFVFGLKHSPLLTFFLEMLSVVLLGLVIFLSVWAAVIDPALCFITERNIGGMWRGVGRSRLSRLRGLLSKRPLVGNDDLKLEADTPNDSEGVWKDGYRHARR</sequence>
<dbReference type="EMBL" id="AP024418">
    <property type="protein sequence ID" value="BCR87113.1"/>
    <property type="molecule type" value="Genomic_DNA"/>
</dbReference>
<feature type="transmembrane region" description="Helical" evidence="1">
    <location>
        <begin position="52"/>
        <end position="78"/>
    </location>
</feature>
<reference evidence="2" key="1">
    <citation type="submission" date="2021-01" db="EMBL/GenBank/DDBJ databases">
        <authorList>
            <consortium name="Aspergillus chevalieri M1 genome sequencing consortium"/>
            <person name="Kazuki M."/>
            <person name="Futagami T."/>
        </authorList>
    </citation>
    <scope>NUCLEOTIDE SEQUENCE</scope>
    <source>
        <strain evidence="2">M1</strain>
    </source>
</reference>
<dbReference type="Proteomes" id="UP000637239">
    <property type="component" value="Chromosome 3"/>
</dbReference>